<dbReference type="Proteomes" id="UP001501676">
    <property type="component" value="Unassembled WGS sequence"/>
</dbReference>
<evidence type="ECO:0000313" key="3">
    <source>
        <dbReference type="Proteomes" id="UP001501676"/>
    </source>
</evidence>
<evidence type="ECO:0000313" key="2">
    <source>
        <dbReference type="EMBL" id="GAA3398661.1"/>
    </source>
</evidence>
<accession>A0ABP6TD28</accession>
<sequence length="316" mass="32085">MSAGNGLPAPVAALAGALLRSAARRWPAEERADAQREWEAELHALAGTPVRRSVRALRYAASLAVARPPQARERSLGVRRSGAGPVAAAVVGPAVVCLGMLAALAVLWEVTEGASRLSSGWIVAVVAVTATPVAIAFGAGLFGAAIGRRLGATSFGSAAWARIAVLTLGLALLLPPAIVASLAQVAVYVDHVLMVAIAAAVLVGGIAVTARFARRSRLAAVVSVLVMTDLAVALGGLPEPTAGWSSLTSSPLWFPRIVLWPWVGAVPSDPVAMYTIDTGPWGGNVVPTAVFALAAFGVAMVRAANREATAPAAVPA</sequence>
<feature type="transmembrane region" description="Helical" evidence="1">
    <location>
        <begin position="82"/>
        <end position="108"/>
    </location>
</feature>
<organism evidence="2 3">
    <name type="scientific">Cryptosporangium minutisporangium</name>
    <dbReference type="NCBI Taxonomy" id="113569"/>
    <lineage>
        <taxon>Bacteria</taxon>
        <taxon>Bacillati</taxon>
        <taxon>Actinomycetota</taxon>
        <taxon>Actinomycetes</taxon>
        <taxon>Cryptosporangiales</taxon>
        <taxon>Cryptosporangiaceae</taxon>
        <taxon>Cryptosporangium</taxon>
    </lineage>
</organism>
<keyword evidence="3" id="KW-1185">Reference proteome</keyword>
<comment type="caution">
    <text evidence="2">The sequence shown here is derived from an EMBL/GenBank/DDBJ whole genome shotgun (WGS) entry which is preliminary data.</text>
</comment>
<proteinExistence type="predicted"/>
<feature type="transmembrane region" description="Helical" evidence="1">
    <location>
        <begin position="120"/>
        <end position="147"/>
    </location>
</feature>
<protein>
    <recommendedName>
        <fullName evidence="4">ABC transporter permease</fullName>
    </recommendedName>
</protein>
<dbReference type="RefSeq" id="WP_345733824.1">
    <property type="nucleotide sequence ID" value="NZ_BAAAYN010000093.1"/>
</dbReference>
<feature type="transmembrane region" description="Helical" evidence="1">
    <location>
        <begin position="185"/>
        <end position="206"/>
    </location>
</feature>
<keyword evidence="1" id="KW-0812">Transmembrane</keyword>
<feature type="transmembrane region" description="Helical" evidence="1">
    <location>
        <begin position="281"/>
        <end position="301"/>
    </location>
</feature>
<name>A0ABP6TD28_9ACTN</name>
<keyword evidence="1" id="KW-0472">Membrane</keyword>
<gene>
    <name evidence="2" type="ORF">GCM10020369_82680</name>
</gene>
<evidence type="ECO:0008006" key="4">
    <source>
        <dbReference type="Google" id="ProtNLM"/>
    </source>
</evidence>
<feature type="transmembrane region" description="Helical" evidence="1">
    <location>
        <begin position="159"/>
        <end position="179"/>
    </location>
</feature>
<feature type="transmembrane region" description="Helical" evidence="1">
    <location>
        <begin position="218"/>
        <end position="237"/>
    </location>
</feature>
<dbReference type="EMBL" id="BAAAYN010000093">
    <property type="protein sequence ID" value="GAA3398661.1"/>
    <property type="molecule type" value="Genomic_DNA"/>
</dbReference>
<reference evidence="3" key="1">
    <citation type="journal article" date="2019" name="Int. J. Syst. Evol. Microbiol.">
        <title>The Global Catalogue of Microorganisms (GCM) 10K type strain sequencing project: providing services to taxonomists for standard genome sequencing and annotation.</title>
        <authorList>
            <consortium name="The Broad Institute Genomics Platform"/>
            <consortium name="The Broad Institute Genome Sequencing Center for Infectious Disease"/>
            <person name="Wu L."/>
            <person name="Ma J."/>
        </authorList>
    </citation>
    <scope>NUCLEOTIDE SEQUENCE [LARGE SCALE GENOMIC DNA]</scope>
    <source>
        <strain evidence="3">JCM 9458</strain>
    </source>
</reference>
<keyword evidence="1" id="KW-1133">Transmembrane helix</keyword>
<evidence type="ECO:0000256" key="1">
    <source>
        <dbReference type="SAM" id="Phobius"/>
    </source>
</evidence>